<name>A0A174LUA0_9FIRM</name>
<keyword evidence="1" id="KW-1133">Transmembrane helix</keyword>
<dbReference type="AlphaFoldDB" id="A0A174LUA0"/>
<feature type="transmembrane region" description="Helical" evidence="1">
    <location>
        <begin position="127"/>
        <end position="146"/>
    </location>
</feature>
<keyword evidence="1" id="KW-0472">Membrane</keyword>
<feature type="transmembrane region" description="Helical" evidence="1">
    <location>
        <begin position="153"/>
        <end position="171"/>
    </location>
</feature>
<evidence type="ECO:0000313" key="2">
    <source>
        <dbReference type="EMBL" id="CUP26561.1"/>
    </source>
</evidence>
<feature type="transmembrane region" description="Helical" evidence="1">
    <location>
        <begin position="46"/>
        <end position="65"/>
    </location>
</feature>
<organism evidence="2 3">
    <name type="scientific">Hungatella hathewayi</name>
    <dbReference type="NCBI Taxonomy" id="154046"/>
    <lineage>
        <taxon>Bacteria</taxon>
        <taxon>Bacillati</taxon>
        <taxon>Bacillota</taxon>
        <taxon>Clostridia</taxon>
        <taxon>Lachnospirales</taxon>
        <taxon>Lachnospiraceae</taxon>
        <taxon>Hungatella</taxon>
    </lineage>
</organism>
<dbReference type="RefSeq" id="WP_055659988.1">
    <property type="nucleotide sequence ID" value="NZ_CABIXC010000023.1"/>
</dbReference>
<sequence>MDATAFWKVIGEYNSQTITVQIILMLFLVPGLILSYTGKIKWSAKLVLGVANLYIGIVFFCVFGTEPIQFFFALPLYLCCGGLLLFECIKNKDDALGKPKRWQSILLLLFVLYPAISFLLGNTFPQMVTYIMPCPIVSVSIAVYSGYRRKNRLLLLLLTIWGLTGIKSLIFSAYEDIILLVAGIYGVCLILLVTRVASRNS</sequence>
<keyword evidence="1" id="KW-0812">Transmembrane</keyword>
<gene>
    <name evidence="2" type="ORF">ERS852407_05461</name>
</gene>
<accession>A0A174LUA0</accession>
<protein>
    <submittedName>
        <fullName evidence="2">Uncharacterized protein</fullName>
    </submittedName>
</protein>
<proteinExistence type="predicted"/>
<feature type="transmembrane region" description="Helical" evidence="1">
    <location>
        <begin position="101"/>
        <end position="121"/>
    </location>
</feature>
<evidence type="ECO:0000313" key="3">
    <source>
        <dbReference type="Proteomes" id="UP000095651"/>
    </source>
</evidence>
<feature type="transmembrane region" description="Helical" evidence="1">
    <location>
        <begin position="16"/>
        <end position="34"/>
    </location>
</feature>
<dbReference type="EMBL" id="CYZE01000023">
    <property type="protein sequence ID" value="CUP26561.1"/>
    <property type="molecule type" value="Genomic_DNA"/>
</dbReference>
<dbReference type="InterPro" id="IPR045708">
    <property type="entry name" value="DUF6064"/>
</dbReference>
<feature type="transmembrane region" description="Helical" evidence="1">
    <location>
        <begin position="177"/>
        <end position="197"/>
    </location>
</feature>
<dbReference type="Pfam" id="PF19540">
    <property type="entry name" value="DUF6064"/>
    <property type="match status" value="1"/>
</dbReference>
<dbReference type="Proteomes" id="UP000095651">
    <property type="component" value="Unassembled WGS sequence"/>
</dbReference>
<feature type="transmembrane region" description="Helical" evidence="1">
    <location>
        <begin position="71"/>
        <end position="89"/>
    </location>
</feature>
<evidence type="ECO:0000256" key="1">
    <source>
        <dbReference type="SAM" id="Phobius"/>
    </source>
</evidence>
<reference evidence="2 3" key="1">
    <citation type="submission" date="2015-09" db="EMBL/GenBank/DDBJ databases">
        <authorList>
            <consortium name="Pathogen Informatics"/>
        </authorList>
    </citation>
    <scope>NUCLEOTIDE SEQUENCE [LARGE SCALE GENOMIC DNA]</scope>
    <source>
        <strain evidence="2 3">2789STDY5608850</strain>
    </source>
</reference>